<dbReference type="GO" id="GO:0140359">
    <property type="term" value="F:ABC-type transporter activity"/>
    <property type="evidence" value="ECO:0007669"/>
    <property type="project" value="InterPro"/>
</dbReference>
<dbReference type="AlphaFoldDB" id="A0A6A0BBC8"/>
<feature type="transmembrane region" description="Helical" evidence="6">
    <location>
        <begin position="21"/>
        <end position="43"/>
    </location>
</feature>
<keyword evidence="4 6" id="KW-1133">Transmembrane helix</keyword>
<feature type="transmembrane region" description="Helical" evidence="6">
    <location>
        <begin position="272"/>
        <end position="299"/>
    </location>
</feature>
<feature type="transmembrane region" description="Helical" evidence="6">
    <location>
        <begin position="173"/>
        <end position="193"/>
    </location>
</feature>
<dbReference type="GO" id="GO:0005886">
    <property type="term" value="C:plasma membrane"/>
    <property type="evidence" value="ECO:0007669"/>
    <property type="project" value="UniProtKB-SubCell"/>
</dbReference>
<dbReference type="PANTHER" id="PTHR30294:SF29">
    <property type="entry name" value="MULTIDRUG ABC TRANSPORTER PERMEASE YBHS-RELATED"/>
    <property type="match status" value="1"/>
</dbReference>
<evidence type="ECO:0000256" key="2">
    <source>
        <dbReference type="ARBA" id="ARBA00022475"/>
    </source>
</evidence>
<feature type="domain" description="ABC-2 type transporter transmembrane" evidence="7">
    <location>
        <begin position="21"/>
        <end position="377"/>
    </location>
</feature>
<evidence type="ECO:0000256" key="4">
    <source>
        <dbReference type="ARBA" id="ARBA00022989"/>
    </source>
</evidence>
<evidence type="ECO:0000313" key="9">
    <source>
        <dbReference type="Proteomes" id="UP000480303"/>
    </source>
</evidence>
<name>A0A6A0BBC8_9LACT</name>
<feature type="transmembrane region" description="Helical" evidence="6">
    <location>
        <begin position="362"/>
        <end position="380"/>
    </location>
</feature>
<feature type="transmembrane region" description="Helical" evidence="6">
    <location>
        <begin position="227"/>
        <end position="252"/>
    </location>
</feature>
<evidence type="ECO:0000256" key="1">
    <source>
        <dbReference type="ARBA" id="ARBA00004651"/>
    </source>
</evidence>
<dbReference type="Proteomes" id="UP000480303">
    <property type="component" value="Unassembled WGS sequence"/>
</dbReference>
<dbReference type="EMBL" id="BLLI01000003">
    <property type="protein sequence ID" value="GFH41684.1"/>
    <property type="molecule type" value="Genomic_DNA"/>
</dbReference>
<evidence type="ECO:0000256" key="3">
    <source>
        <dbReference type="ARBA" id="ARBA00022692"/>
    </source>
</evidence>
<feature type="transmembrane region" description="Helical" evidence="6">
    <location>
        <begin position="311"/>
        <end position="342"/>
    </location>
</feature>
<proteinExistence type="predicted"/>
<comment type="subcellular location">
    <subcellularLocation>
        <location evidence="1">Cell membrane</location>
        <topology evidence="1">Multi-pass membrane protein</topology>
    </subcellularLocation>
</comment>
<dbReference type="PANTHER" id="PTHR30294">
    <property type="entry name" value="MEMBRANE COMPONENT OF ABC TRANSPORTER YHHJ-RELATED"/>
    <property type="match status" value="1"/>
</dbReference>
<dbReference type="InterPro" id="IPR051449">
    <property type="entry name" value="ABC-2_transporter_component"/>
</dbReference>
<evidence type="ECO:0000313" key="8">
    <source>
        <dbReference type="EMBL" id="GFH41684.1"/>
    </source>
</evidence>
<evidence type="ECO:0000256" key="6">
    <source>
        <dbReference type="SAM" id="Phobius"/>
    </source>
</evidence>
<sequence length="407" mass="44504">MFKQLKLVAGQVYRSKIKTPSFWVTVLSPLLFPVVILILSFIIGKTTSDSPANLAIVDNPVLVQTLKSGKLLDAKLSEVADVETAKKKIIDGKIDGYLVKSDDKYTLVTSTDGTTKFNETTVKTVLSQIDLAEKAAQLNLSAEDLVILQTPADLTMKTLSAKGESSGGDSKNWANYMISVIVSVFIFILLMAYTQMVAQEISNEKSSRIMETLLAATSAKVQYYGKILGVTLLVLTHILFYIVLGLVASLVLKGNETVKSVLKMVNGVDLNFLVFAILMILVSIPAYLFLTAIIASLVNDQSQVQQAVSPIVYLSMIGYMSSVITSSIPNNIIARVLSYLPFISSTFMPSRLATEVSSYSDAYIALALQAVALVLVAKFGENIYAKNVLSYSDEKIFKQFIRNLRNK</sequence>
<evidence type="ECO:0000256" key="5">
    <source>
        <dbReference type="ARBA" id="ARBA00023136"/>
    </source>
</evidence>
<comment type="caution">
    <text evidence="8">The sequence shown here is derived from an EMBL/GenBank/DDBJ whole genome shotgun (WGS) entry which is preliminary data.</text>
</comment>
<keyword evidence="5 6" id="KW-0472">Membrane</keyword>
<dbReference type="Pfam" id="PF12698">
    <property type="entry name" value="ABC2_membrane_3"/>
    <property type="match status" value="1"/>
</dbReference>
<reference evidence="8 9" key="1">
    <citation type="submission" date="2020-02" db="EMBL/GenBank/DDBJ databases">
        <title>Draft genome sequence of Lactococcus sp. Hs30E4-3.</title>
        <authorList>
            <person name="Noda S."/>
            <person name="Yuki M."/>
            <person name="Ohkuma M."/>
        </authorList>
    </citation>
    <scope>NUCLEOTIDE SEQUENCE [LARGE SCALE GENOMIC DNA]</scope>
    <source>
        <strain evidence="8 9">Hs30E4-3</strain>
    </source>
</reference>
<evidence type="ECO:0000259" key="7">
    <source>
        <dbReference type="Pfam" id="PF12698"/>
    </source>
</evidence>
<organism evidence="8 9">
    <name type="scientific">Pseudolactococcus hodotermopsidis</name>
    <dbReference type="NCBI Taxonomy" id="2709157"/>
    <lineage>
        <taxon>Bacteria</taxon>
        <taxon>Bacillati</taxon>
        <taxon>Bacillota</taxon>
        <taxon>Bacilli</taxon>
        <taxon>Lactobacillales</taxon>
        <taxon>Streptococcaceae</taxon>
        <taxon>Pseudolactococcus</taxon>
    </lineage>
</organism>
<keyword evidence="3 6" id="KW-0812">Transmembrane</keyword>
<accession>A0A6A0BBC8</accession>
<keyword evidence="9" id="KW-1185">Reference proteome</keyword>
<protein>
    <submittedName>
        <fullName evidence="8">ABC transporter permease</fullName>
    </submittedName>
</protein>
<gene>
    <name evidence="8" type="primary">ysdA</name>
    <name evidence="8" type="ORF">Hs30E_02350</name>
</gene>
<keyword evidence="2" id="KW-1003">Cell membrane</keyword>
<dbReference type="RefSeq" id="WP_172207365.1">
    <property type="nucleotide sequence ID" value="NZ_BLLI01000003.1"/>
</dbReference>
<dbReference type="InterPro" id="IPR013525">
    <property type="entry name" value="ABC2_TM"/>
</dbReference>